<dbReference type="KEGG" id="cthd:CDO33_10705"/>
<keyword evidence="4 7" id="KW-0812">Transmembrane</keyword>
<comment type="caution">
    <text evidence="9">The sequence shown here is derived from an EMBL/GenBank/DDBJ whole genome shotgun (WGS) entry which is preliminary data.</text>
</comment>
<dbReference type="PROSITE" id="PS50928">
    <property type="entry name" value="ABC_TM1"/>
    <property type="match status" value="1"/>
</dbReference>
<sequence>MSKRNARKISVFMIINVFFLCLFGVITLLPFMHVVSKAFSGEGPVIAGLVSFWPIDFQIDTVLHVLKKPEFLGSFKVSLFVTVVGTAIAMFFTVTAAYPLSKPKLKGRKIFLYIFVFIMLFHPGMVPNYLLFRSLRLTNTIWALVFSGAFSVFNMFVVKNYFESLPESIEEAAKIDGASNVYILVNVVLPMSLPVLATVTLFYGVAFWNNYMSGVLYITDASLKPLQQYLYDLINEALNTYDETGNIRDINAAMNLTGESVRAATIVVSTVPILMVYPFLQRYFVKGITIGSVKG</sequence>
<dbReference type="Pfam" id="PF00528">
    <property type="entry name" value="BPD_transp_1"/>
    <property type="match status" value="1"/>
</dbReference>
<feature type="domain" description="ABC transmembrane type-1" evidence="8">
    <location>
        <begin position="75"/>
        <end position="280"/>
    </location>
</feature>
<dbReference type="PANTHER" id="PTHR43744">
    <property type="entry name" value="ABC TRANSPORTER PERMEASE PROTEIN MG189-RELATED-RELATED"/>
    <property type="match status" value="1"/>
</dbReference>
<evidence type="ECO:0000313" key="9">
    <source>
        <dbReference type="EMBL" id="PNT98840.1"/>
    </source>
</evidence>
<keyword evidence="6 7" id="KW-0472">Membrane</keyword>
<reference evidence="9 10" key="1">
    <citation type="submission" date="2017-06" db="EMBL/GenBank/DDBJ databases">
        <title>Investigating the central metabolism of Clostridium thermosuccinogenes.</title>
        <authorList>
            <person name="Koendjbiharie J.G."/>
            <person name="van Kranenburg R."/>
        </authorList>
    </citation>
    <scope>NUCLEOTIDE SEQUENCE [LARGE SCALE GENOMIC DNA]</scope>
    <source>
        <strain evidence="9 10">DSM 5806</strain>
    </source>
</reference>
<feature type="transmembrane region" description="Helical" evidence="7">
    <location>
        <begin position="110"/>
        <end position="129"/>
    </location>
</feature>
<evidence type="ECO:0000256" key="1">
    <source>
        <dbReference type="ARBA" id="ARBA00004651"/>
    </source>
</evidence>
<keyword evidence="3" id="KW-1003">Cell membrane</keyword>
<evidence type="ECO:0000256" key="7">
    <source>
        <dbReference type="RuleBase" id="RU363032"/>
    </source>
</evidence>
<dbReference type="AlphaFoldDB" id="A0A2K2F104"/>
<accession>A0A2K2F104</accession>
<evidence type="ECO:0000256" key="5">
    <source>
        <dbReference type="ARBA" id="ARBA00022989"/>
    </source>
</evidence>
<dbReference type="RefSeq" id="WP_103081575.1">
    <property type="nucleotide sequence ID" value="NZ_CP021850.1"/>
</dbReference>
<dbReference type="SUPFAM" id="SSF161098">
    <property type="entry name" value="MetI-like"/>
    <property type="match status" value="1"/>
</dbReference>
<keyword evidence="2 7" id="KW-0813">Transport</keyword>
<dbReference type="Gene3D" id="1.10.3720.10">
    <property type="entry name" value="MetI-like"/>
    <property type="match status" value="1"/>
</dbReference>
<name>A0A2K2F104_9CLOT</name>
<dbReference type="InterPro" id="IPR000515">
    <property type="entry name" value="MetI-like"/>
</dbReference>
<evidence type="ECO:0000259" key="8">
    <source>
        <dbReference type="PROSITE" id="PS50928"/>
    </source>
</evidence>
<keyword evidence="10" id="KW-1185">Reference proteome</keyword>
<organism evidence="9 10">
    <name type="scientific">Clostridium thermosuccinogenes</name>
    <dbReference type="NCBI Taxonomy" id="84032"/>
    <lineage>
        <taxon>Bacteria</taxon>
        <taxon>Bacillati</taxon>
        <taxon>Bacillota</taxon>
        <taxon>Clostridia</taxon>
        <taxon>Eubacteriales</taxon>
        <taxon>Clostridiaceae</taxon>
        <taxon>Clostridium</taxon>
    </lineage>
</organism>
<comment type="subcellular location">
    <subcellularLocation>
        <location evidence="1 7">Cell membrane</location>
        <topology evidence="1 7">Multi-pass membrane protein</topology>
    </subcellularLocation>
</comment>
<evidence type="ECO:0000256" key="6">
    <source>
        <dbReference type="ARBA" id="ARBA00023136"/>
    </source>
</evidence>
<proteinExistence type="inferred from homology"/>
<keyword evidence="5 7" id="KW-1133">Transmembrane helix</keyword>
<feature type="transmembrane region" description="Helical" evidence="7">
    <location>
        <begin position="12"/>
        <end position="32"/>
    </location>
</feature>
<comment type="similarity">
    <text evidence="7">Belongs to the binding-protein-dependent transport system permease family.</text>
</comment>
<dbReference type="GO" id="GO:0055085">
    <property type="term" value="P:transmembrane transport"/>
    <property type="evidence" value="ECO:0007669"/>
    <property type="project" value="InterPro"/>
</dbReference>
<dbReference type="GO" id="GO:0005886">
    <property type="term" value="C:plasma membrane"/>
    <property type="evidence" value="ECO:0007669"/>
    <property type="project" value="UniProtKB-SubCell"/>
</dbReference>
<feature type="transmembrane region" description="Helical" evidence="7">
    <location>
        <begin position="261"/>
        <end position="280"/>
    </location>
</feature>
<evidence type="ECO:0000313" key="10">
    <source>
        <dbReference type="Proteomes" id="UP000236151"/>
    </source>
</evidence>
<feature type="transmembrane region" description="Helical" evidence="7">
    <location>
        <begin position="141"/>
        <end position="162"/>
    </location>
</feature>
<dbReference type="Proteomes" id="UP000236151">
    <property type="component" value="Unassembled WGS sequence"/>
</dbReference>
<feature type="transmembrane region" description="Helical" evidence="7">
    <location>
        <begin position="77"/>
        <end position="98"/>
    </location>
</feature>
<evidence type="ECO:0000256" key="2">
    <source>
        <dbReference type="ARBA" id="ARBA00022448"/>
    </source>
</evidence>
<feature type="transmembrane region" description="Helical" evidence="7">
    <location>
        <begin position="183"/>
        <end position="208"/>
    </location>
</feature>
<evidence type="ECO:0000256" key="3">
    <source>
        <dbReference type="ARBA" id="ARBA00022475"/>
    </source>
</evidence>
<dbReference type="OrthoDB" id="157184at2"/>
<dbReference type="InterPro" id="IPR035906">
    <property type="entry name" value="MetI-like_sf"/>
</dbReference>
<protein>
    <submittedName>
        <fullName evidence="9">Sugar ABC transporter permease</fullName>
    </submittedName>
</protein>
<gene>
    <name evidence="9" type="ORF">CDQ84_09875</name>
</gene>
<dbReference type="CDD" id="cd06261">
    <property type="entry name" value="TM_PBP2"/>
    <property type="match status" value="1"/>
</dbReference>
<dbReference type="EMBL" id="NIOJ01000023">
    <property type="protein sequence ID" value="PNT98840.1"/>
    <property type="molecule type" value="Genomic_DNA"/>
</dbReference>
<dbReference type="PANTHER" id="PTHR43744:SF9">
    <property type="entry name" value="POLYGALACTURONAN_RHAMNOGALACTURONAN TRANSPORT SYSTEM PERMEASE PROTEIN YTCP"/>
    <property type="match status" value="1"/>
</dbReference>
<evidence type="ECO:0000256" key="4">
    <source>
        <dbReference type="ARBA" id="ARBA00022692"/>
    </source>
</evidence>